<dbReference type="AlphaFoldDB" id="A0A9Q0SCN0"/>
<reference evidence="7" key="1">
    <citation type="submission" date="2022-11" db="EMBL/GenBank/DDBJ databases">
        <authorList>
            <person name="Hyden B.L."/>
            <person name="Feng K."/>
            <person name="Yates T."/>
            <person name="Jawdy S."/>
            <person name="Smart L.B."/>
            <person name="Muchero W."/>
        </authorList>
    </citation>
    <scope>NUCLEOTIDE SEQUENCE</scope>
    <source>
        <tissue evidence="7">Shoot tip</tissue>
    </source>
</reference>
<dbReference type="PANTHER" id="PTHR31140:SF145">
    <property type="entry name" value="TF-B3 DOMAIN-CONTAINING PROTEIN"/>
    <property type="match status" value="1"/>
</dbReference>
<dbReference type="PROSITE" id="PS50863">
    <property type="entry name" value="B3"/>
    <property type="match status" value="1"/>
</dbReference>
<protein>
    <recommendedName>
        <fullName evidence="6">TF-B3 domain-containing protein</fullName>
    </recommendedName>
</protein>
<keyword evidence="2" id="KW-0805">Transcription regulation</keyword>
<accession>A0A9Q0SCN0</accession>
<evidence type="ECO:0000256" key="2">
    <source>
        <dbReference type="ARBA" id="ARBA00023015"/>
    </source>
</evidence>
<keyword evidence="5" id="KW-0539">Nucleus</keyword>
<evidence type="ECO:0000313" key="8">
    <source>
        <dbReference type="Proteomes" id="UP001151529"/>
    </source>
</evidence>
<comment type="caution">
    <text evidence="7">The sequence shown here is derived from an EMBL/GenBank/DDBJ whole genome shotgun (WGS) entry which is preliminary data.</text>
</comment>
<dbReference type="GO" id="GO:0003700">
    <property type="term" value="F:DNA-binding transcription factor activity"/>
    <property type="evidence" value="ECO:0007669"/>
    <property type="project" value="InterPro"/>
</dbReference>
<feature type="domain" description="TF-B3" evidence="6">
    <location>
        <begin position="2"/>
        <end position="102"/>
    </location>
</feature>
<dbReference type="Gene3D" id="2.40.330.10">
    <property type="entry name" value="DNA-binding pseudobarrel domain"/>
    <property type="match status" value="1"/>
</dbReference>
<keyword evidence="8" id="KW-1185">Reference proteome</keyword>
<proteinExistence type="predicted"/>
<keyword evidence="4" id="KW-0804">Transcription</keyword>
<evidence type="ECO:0000256" key="1">
    <source>
        <dbReference type="ARBA" id="ARBA00004123"/>
    </source>
</evidence>
<keyword evidence="3" id="KW-0238">DNA-binding</keyword>
<evidence type="ECO:0000259" key="6">
    <source>
        <dbReference type="PROSITE" id="PS50863"/>
    </source>
</evidence>
<dbReference type="CDD" id="cd10017">
    <property type="entry name" value="B3_DNA"/>
    <property type="match status" value="1"/>
</dbReference>
<dbReference type="InterPro" id="IPR044800">
    <property type="entry name" value="LEC2-like"/>
</dbReference>
<dbReference type="InterPro" id="IPR015300">
    <property type="entry name" value="DNA-bd_pseudobarrel_sf"/>
</dbReference>
<evidence type="ECO:0000256" key="3">
    <source>
        <dbReference type="ARBA" id="ARBA00023125"/>
    </source>
</evidence>
<gene>
    <name evidence="7" type="ORF">OIU85_014117</name>
</gene>
<name>A0A9Q0SCN0_SALVM</name>
<dbReference type="EMBL" id="JAPFFL010000018">
    <property type="protein sequence ID" value="KAJ6672844.1"/>
    <property type="molecule type" value="Genomic_DNA"/>
</dbReference>
<dbReference type="PANTHER" id="PTHR31140">
    <property type="entry name" value="B3 DOMAIN-CONTAINING TRANSCRIPTION FACTOR ABI3"/>
    <property type="match status" value="1"/>
</dbReference>
<dbReference type="SMART" id="SM01019">
    <property type="entry name" value="B3"/>
    <property type="match status" value="1"/>
</dbReference>
<evidence type="ECO:0000256" key="4">
    <source>
        <dbReference type="ARBA" id="ARBA00023163"/>
    </source>
</evidence>
<dbReference type="GO" id="GO:0003677">
    <property type="term" value="F:DNA binding"/>
    <property type="evidence" value="ECO:0007669"/>
    <property type="project" value="UniProtKB-KW"/>
</dbReference>
<dbReference type="Proteomes" id="UP001151529">
    <property type="component" value="Chromosome 12"/>
</dbReference>
<dbReference type="Pfam" id="PF02362">
    <property type="entry name" value="B3"/>
    <property type="match status" value="1"/>
</dbReference>
<dbReference type="SUPFAM" id="SSF101936">
    <property type="entry name" value="DNA-binding pseudobarrel domain"/>
    <property type="match status" value="1"/>
</dbReference>
<sequence>MATFSKVLRPTDIQERLSVPAKYLKSLPSFEGGYAVVFQAIDDDGHVWTFKCSVRKKGRYPKPVLGKGWLAFVAGKNLKVGDKVRFYEEKNKSAATHAYKVQVAKEVRIFGAIFGYTLIVAP</sequence>
<dbReference type="InterPro" id="IPR003340">
    <property type="entry name" value="B3_DNA-bd"/>
</dbReference>
<reference evidence="7" key="2">
    <citation type="journal article" date="2023" name="Int. J. Mol. Sci.">
        <title>De Novo Assembly and Annotation of 11 Diverse Shrub Willow (Salix) Genomes Reveals Novel Gene Organization in Sex-Linked Regions.</title>
        <authorList>
            <person name="Hyden B."/>
            <person name="Feng K."/>
            <person name="Yates T.B."/>
            <person name="Jawdy S."/>
            <person name="Cereghino C."/>
            <person name="Smart L.B."/>
            <person name="Muchero W."/>
        </authorList>
    </citation>
    <scope>NUCLEOTIDE SEQUENCE [LARGE SCALE GENOMIC DNA]</scope>
    <source>
        <tissue evidence="7">Shoot tip</tissue>
    </source>
</reference>
<dbReference type="OrthoDB" id="954231at2759"/>
<evidence type="ECO:0000313" key="7">
    <source>
        <dbReference type="EMBL" id="KAJ6672844.1"/>
    </source>
</evidence>
<comment type="subcellular location">
    <subcellularLocation>
        <location evidence="1">Nucleus</location>
    </subcellularLocation>
</comment>
<dbReference type="GO" id="GO:0005634">
    <property type="term" value="C:nucleus"/>
    <property type="evidence" value="ECO:0007669"/>
    <property type="project" value="UniProtKB-SubCell"/>
</dbReference>
<evidence type="ECO:0000256" key="5">
    <source>
        <dbReference type="ARBA" id="ARBA00023242"/>
    </source>
</evidence>
<organism evidence="7 8">
    <name type="scientific">Salix viminalis</name>
    <name type="common">Common osier</name>
    <name type="synonym">Basket willow</name>
    <dbReference type="NCBI Taxonomy" id="40686"/>
    <lineage>
        <taxon>Eukaryota</taxon>
        <taxon>Viridiplantae</taxon>
        <taxon>Streptophyta</taxon>
        <taxon>Embryophyta</taxon>
        <taxon>Tracheophyta</taxon>
        <taxon>Spermatophyta</taxon>
        <taxon>Magnoliopsida</taxon>
        <taxon>eudicotyledons</taxon>
        <taxon>Gunneridae</taxon>
        <taxon>Pentapetalae</taxon>
        <taxon>rosids</taxon>
        <taxon>fabids</taxon>
        <taxon>Malpighiales</taxon>
        <taxon>Salicaceae</taxon>
        <taxon>Saliceae</taxon>
        <taxon>Salix</taxon>
    </lineage>
</organism>